<keyword evidence="2" id="KW-1185">Reference proteome</keyword>
<accession>A0A067DDN2</accession>
<proteinExistence type="predicted"/>
<dbReference type="SMR" id="A0A067DDN2"/>
<evidence type="ECO:0000313" key="2">
    <source>
        <dbReference type="Proteomes" id="UP000027120"/>
    </source>
</evidence>
<dbReference type="AlphaFoldDB" id="A0A067DDN2"/>
<protein>
    <recommendedName>
        <fullName evidence="3">Myb/SANT-like domain-containing protein</fullName>
    </recommendedName>
</protein>
<dbReference type="EMBL" id="KK786385">
    <property type="protein sequence ID" value="KDO39650.1"/>
    <property type="molecule type" value="Genomic_DNA"/>
</dbReference>
<evidence type="ECO:0000313" key="1">
    <source>
        <dbReference type="EMBL" id="KDO39650.1"/>
    </source>
</evidence>
<sequence length="66" mass="7904">MTENVRVCRVNWSDLVKRKQLSDLCLIEMKNEFRSRGNLEPSAWARIGKEIFNKPSRRLKQKKKEN</sequence>
<organism evidence="1 2">
    <name type="scientific">Citrus sinensis</name>
    <name type="common">Sweet orange</name>
    <name type="synonym">Citrus aurantium var. sinensis</name>
    <dbReference type="NCBI Taxonomy" id="2711"/>
    <lineage>
        <taxon>Eukaryota</taxon>
        <taxon>Viridiplantae</taxon>
        <taxon>Streptophyta</taxon>
        <taxon>Embryophyta</taxon>
        <taxon>Tracheophyta</taxon>
        <taxon>Spermatophyta</taxon>
        <taxon>Magnoliopsida</taxon>
        <taxon>eudicotyledons</taxon>
        <taxon>Gunneridae</taxon>
        <taxon>Pentapetalae</taxon>
        <taxon>rosids</taxon>
        <taxon>malvids</taxon>
        <taxon>Sapindales</taxon>
        <taxon>Rutaceae</taxon>
        <taxon>Aurantioideae</taxon>
        <taxon>Citrus</taxon>
    </lineage>
</organism>
<evidence type="ECO:0008006" key="3">
    <source>
        <dbReference type="Google" id="ProtNLM"/>
    </source>
</evidence>
<gene>
    <name evidence="1" type="ORF">CISIN_1g046056mg</name>
</gene>
<dbReference type="Proteomes" id="UP000027120">
    <property type="component" value="Unassembled WGS sequence"/>
</dbReference>
<reference evidence="1 2" key="1">
    <citation type="submission" date="2014-04" db="EMBL/GenBank/DDBJ databases">
        <authorList>
            <consortium name="International Citrus Genome Consortium"/>
            <person name="Gmitter F."/>
            <person name="Chen C."/>
            <person name="Farmerie W."/>
            <person name="Harkins T."/>
            <person name="Desany B."/>
            <person name="Mohiuddin M."/>
            <person name="Kodira C."/>
            <person name="Borodovsky M."/>
            <person name="Lomsadze A."/>
            <person name="Burns P."/>
            <person name="Jenkins J."/>
            <person name="Prochnik S."/>
            <person name="Shu S."/>
            <person name="Chapman J."/>
            <person name="Pitluck S."/>
            <person name="Schmutz J."/>
            <person name="Rokhsar D."/>
        </authorList>
    </citation>
    <scope>NUCLEOTIDE SEQUENCE</scope>
</reference>
<name>A0A067DDN2_CITSI</name>